<dbReference type="InterPro" id="IPR006089">
    <property type="entry name" value="Acyl-CoA_DH_CS"/>
</dbReference>
<dbReference type="GO" id="GO:0050660">
    <property type="term" value="F:flavin adenine dinucleotide binding"/>
    <property type="evidence" value="ECO:0007669"/>
    <property type="project" value="InterPro"/>
</dbReference>
<organism evidence="9 10">
    <name type="scientific">Turneriella parva (strain ATCC BAA-1111 / DSM 21527 / NCTC 11395 / H)</name>
    <name type="common">Leptospira parva</name>
    <dbReference type="NCBI Taxonomy" id="869212"/>
    <lineage>
        <taxon>Bacteria</taxon>
        <taxon>Pseudomonadati</taxon>
        <taxon>Spirochaetota</taxon>
        <taxon>Spirochaetia</taxon>
        <taxon>Leptospirales</taxon>
        <taxon>Leptospiraceae</taxon>
        <taxon>Turneriella</taxon>
    </lineage>
</organism>
<dbReference type="InterPro" id="IPR013786">
    <property type="entry name" value="AcylCoA_DH/ox_N"/>
</dbReference>
<evidence type="ECO:0000259" key="7">
    <source>
        <dbReference type="Pfam" id="PF02770"/>
    </source>
</evidence>
<dbReference type="STRING" id="869212.Turpa_2761"/>
<dbReference type="InterPro" id="IPR009100">
    <property type="entry name" value="AcylCoA_DH/oxidase_NM_dom_sf"/>
</dbReference>
<dbReference type="PANTHER" id="PTHR42803">
    <property type="entry name" value="ACYL-COA DEHYDROGENASE"/>
    <property type="match status" value="1"/>
</dbReference>
<dbReference type="InterPro" id="IPR052166">
    <property type="entry name" value="Diverse_Acyl-CoA_DH"/>
</dbReference>
<comment type="similarity">
    <text evidence="2 5">Belongs to the acyl-CoA dehydrogenase family.</text>
</comment>
<comment type="cofactor">
    <cofactor evidence="1 5">
        <name>FAD</name>
        <dbReference type="ChEBI" id="CHEBI:57692"/>
    </cofactor>
</comment>
<name>I4B7Z3_TURPD</name>
<dbReference type="Pfam" id="PF00441">
    <property type="entry name" value="Acyl-CoA_dh_1"/>
    <property type="match status" value="1"/>
</dbReference>
<feature type="domain" description="Acyl-CoA oxidase/dehydrogenase middle" evidence="7">
    <location>
        <begin position="184"/>
        <end position="280"/>
    </location>
</feature>
<evidence type="ECO:0000256" key="2">
    <source>
        <dbReference type="ARBA" id="ARBA00009347"/>
    </source>
</evidence>
<dbReference type="AlphaFoldDB" id="I4B7Z3"/>
<dbReference type="HOGENOM" id="CLU_018204_12_2_12"/>
<keyword evidence="3 5" id="KW-0285">Flavoprotein</keyword>
<dbReference type="Gene3D" id="1.20.140.10">
    <property type="entry name" value="Butyryl-CoA Dehydrogenase, subunit A, domain 3"/>
    <property type="match status" value="1"/>
</dbReference>
<feature type="domain" description="Acyl-CoA dehydrogenase/oxidase N-terminal" evidence="8">
    <location>
        <begin position="97"/>
        <end position="180"/>
    </location>
</feature>
<protein>
    <submittedName>
        <fullName evidence="9">Acyl-CoA dehydrogenase domain-containing protein</fullName>
    </submittedName>
</protein>
<proteinExistence type="inferred from homology"/>
<sequence>MIQNNYFDNNADLLFTVDHFVDWATIIPLKEEGFKDAAEYKATGDKHLEYAPATVEEALEGYKAVWQQSGELAGIEIAGAARSMEKHGLKFNNGKVTFPPETIKLIDLFAGSGLLGYSMGRHHGGLNMNLTASSIVMELVSQADSAFGITLGCFNLAEVIERFGSKEMTDTWVPKMSAGEVTGAMALTEPNYGSDLSRVMTRAVKDEQGVWRLTGTKRFITHGCGVGDRPSVILTLARSGGAGAKGLSFFLVHSSEIEVARIEEKLGLHTSPTCEIVFENSKAELIGEEGLGLVRYAMGMMNGARMGIAVQSLGIAQAAHAEGRKYASERVQFGATIDQLPAVKRIIEDNEALCQGMRALVYRACEIVDKYDGLSNKLLKETGDERAVRKNEEVVRLDKLAKLLTPTAKLFCSEEANFVAYHSLQIFGGSGYTEEYDIAKIYRDARICTIYEGTTQLQAVAAIGGIVEGLREGGFLMAHLRSEIGRLSDSKTAAALTADVEALAKLVPQYKERTEKEAVSIDMVAAFSRIYVSILLAQQLQIAKEKGLKEIAESKAKVFPHFHVMSRRYLAGLTVTLSAAA</sequence>
<dbReference type="PATRIC" id="fig|869212.3.peg.2783"/>
<dbReference type="PROSITE" id="PS00073">
    <property type="entry name" value="ACYL_COA_DH_2"/>
    <property type="match status" value="1"/>
</dbReference>
<dbReference type="Proteomes" id="UP000006048">
    <property type="component" value="Chromosome"/>
</dbReference>
<dbReference type="OrthoDB" id="9802447at2"/>
<dbReference type="EMBL" id="CP002959">
    <property type="protein sequence ID" value="AFM13400.1"/>
    <property type="molecule type" value="Genomic_DNA"/>
</dbReference>
<evidence type="ECO:0000256" key="4">
    <source>
        <dbReference type="ARBA" id="ARBA00022827"/>
    </source>
</evidence>
<evidence type="ECO:0000256" key="1">
    <source>
        <dbReference type="ARBA" id="ARBA00001974"/>
    </source>
</evidence>
<evidence type="ECO:0000256" key="3">
    <source>
        <dbReference type="ARBA" id="ARBA00022630"/>
    </source>
</evidence>
<dbReference type="InterPro" id="IPR006091">
    <property type="entry name" value="Acyl-CoA_Oxase/DH_mid-dom"/>
</dbReference>
<dbReference type="RefSeq" id="WP_014803902.1">
    <property type="nucleotide sequence ID" value="NC_018020.1"/>
</dbReference>
<dbReference type="Gene3D" id="1.10.540.10">
    <property type="entry name" value="Acyl-CoA dehydrogenase/oxidase, N-terminal domain"/>
    <property type="match status" value="1"/>
</dbReference>
<dbReference type="SUPFAM" id="SSF47203">
    <property type="entry name" value="Acyl-CoA dehydrogenase C-terminal domain-like"/>
    <property type="match status" value="1"/>
</dbReference>
<dbReference type="InterPro" id="IPR036250">
    <property type="entry name" value="AcylCo_DH-like_C"/>
</dbReference>
<dbReference type="Pfam" id="PF02771">
    <property type="entry name" value="Acyl-CoA_dh_N"/>
    <property type="match status" value="1"/>
</dbReference>
<accession>I4B7Z3</accession>
<gene>
    <name evidence="9" type="ordered locus">Turpa_2761</name>
</gene>
<dbReference type="InterPro" id="IPR046373">
    <property type="entry name" value="Acyl-CoA_Oxase/DH_mid-dom_sf"/>
</dbReference>
<dbReference type="Gene3D" id="2.40.110.10">
    <property type="entry name" value="Butyryl-CoA Dehydrogenase, subunit A, domain 2"/>
    <property type="match status" value="1"/>
</dbReference>
<dbReference type="KEGG" id="tpx:Turpa_2761"/>
<evidence type="ECO:0000313" key="9">
    <source>
        <dbReference type="EMBL" id="AFM13400.1"/>
    </source>
</evidence>
<evidence type="ECO:0000259" key="8">
    <source>
        <dbReference type="Pfam" id="PF02771"/>
    </source>
</evidence>
<evidence type="ECO:0000313" key="10">
    <source>
        <dbReference type="Proteomes" id="UP000006048"/>
    </source>
</evidence>
<dbReference type="SUPFAM" id="SSF56645">
    <property type="entry name" value="Acyl-CoA dehydrogenase NM domain-like"/>
    <property type="match status" value="1"/>
</dbReference>
<keyword evidence="5" id="KW-0560">Oxidoreductase</keyword>
<evidence type="ECO:0000259" key="6">
    <source>
        <dbReference type="Pfam" id="PF00441"/>
    </source>
</evidence>
<reference evidence="9 10" key="1">
    <citation type="submission" date="2012-06" db="EMBL/GenBank/DDBJ databases">
        <title>The complete chromosome of genome of Turneriella parva DSM 21527.</title>
        <authorList>
            <consortium name="US DOE Joint Genome Institute (JGI-PGF)"/>
            <person name="Lucas S."/>
            <person name="Han J."/>
            <person name="Lapidus A."/>
            <person name="Bruce D."/>
            <person name="Goodwin L."/>
            <person name="Pitluck S."/>
            <person name="Peters L."/>
            <person name="Kyrpides N."/>
            <person name="Mavromatis K."/>
            <person name="Ivanova N."/>
            <person name="Mikhailova N."/>
            <person name="Chertkov O."/>
            <person name="Detter J.C."/>
            <person name="Tapia R."/>
            <person name="Han C."/>
            <person name="Land M."/>
            <person name="Hauser L."/>
            <person name="Markowitz V."/>
            <person name="Cheng J.-F."/>
            <person name="Hugenholtz P."/>
            <person name="Woyke T."/>
            <person name="Wu D."/>
            <person name="Gronow S."/>
            <person name="Wellnitz S."/>
            <person name="Brambilla E."/>
            <person name="Klenk H.-P."/>
            <person name="Eisen J.A."/>
        </authorList>
    </citation>
    <scope>NUCLEOTIDE SEQUENCE [LARGE SCALE GENOMIC DNA]</scope>
    <source>
        <strain evidence="10">ATCC BAA-1111 / DSM 21527 / NCTC 11395 / H</strain>
    </source>
</reference>
<dbReference type="PANTHER" id="PTHR42803:SF1">
    <property type="entry name" value="BROAD-SPECIFICITY LINEAR ACYL-COA DEHYDROGENASE FADE5"/>
    <property type="match status" value="1"/>
</dbReference>
<keyword evidence="10" id="KW-1185">Reference proteome</keyword>
<keyword evidence="4 5" id="KW-0274">FAD</keyword>
<dbReference type="Pfam" id="PF02770">
    <property type="entry name" value="Acyl-CoA_dh_M"/>
    <property type="match status" value="1"/>
</dbReference>
<evidence type="ECO:0000256" key="5">
    <source>
        <dbReference type="RuleBase" id="RU362125"/>
    </source>
</evidence>
<feature type="domain" description="Acyl-CoA dehydrogenase/oxidase C-terminal" evidence="6">
    <location>
        <begin position="295"/>
        <end position="458"/>
    </location>
</feature>
<dbReference type="InterPro" id="IPR009075">
    <property type="entry name" value="AcylCo_DH/oxidase_C"/>
</dbReference>
<dbReference type="GO" id="GO:0003995">
    <property type="term" value="F:acyl-CoA dehydrogenase activity"/>
    <property type="evidence" value="ECO:0007669"/>
    <property type="project" value="InterPro"/>
</dbReference>
<dbReference type="InterPro" id="IPR037069">
    <property type="entry name" value="AcylCoA_DH/ox_N_sf"/>
</dbReference>